<proteinExistence type="predicted"/>
<reference evidence="1" key="1">
    <citation type="journal article" date="2021" name="Nat. Commun.">
        <title>Genetic determinants of endophytism in the Arabidopsis root mycobiome.</title>
        <authorList>
            <person name="Mesny F."/>
            <person name="Miyauchi S."/>
            <person name="Thiergart T."/>
            <person name="Pickel B."/>
            <person name="Atanasova L."/>
            <person name="Karlsson M."/>
            <person name="Huettel B."/>
            <person name="Barry K.W."/>
            <person name="Haridas S."/>
            <person name="Chen C."/>
            <person name="Bauer D."/>
            <person name="Andreopoulos W."/>
            <person name="Pangilinan J."/>
            <person name="LaButti K."/>
            <person name="Riley R."/>
            <person name="Lipzen A."/>
            <person name="Clum A."/>
            <person name="Drula E."/>
            <person name="Henrissat B."/>
            <person name="Kohler A."/>
            <person name="Grigoriev I.V."/>
            <person name="Martin F.M."/>
            <person name="Hacquard S."/>
        </authorList>
    </citation>
    <scope>NUCLEOTIDE SEQUENCE</scope>
    <source>
        <strain evidence="1">MPI-CAGE-CH-0243</strain>
    </source>
</reference>
<organism evidence="1 2">
    <name type="scientific">Dendryphion nanum</name>
    <dbReference type="NCBI Taxonomy" id="256645"/>
    <lineage>
        <taxon>Eukaryota</taxon>
        <taxon>Fungi</taxon>
        <taxon>Dikarya</taxon>
        <taxon>Ascomycota</taxon>
        <taxon>Pezizomycotina</taxon>
        <taxon>Dothideomycetes</taxon>
        <taxon>Pleosporomycetidae</taxon>
        <taxon>Pleosporales</taxon>
        <taxon>Torulaceae</taxon>
        <taxon>Dendryphion</taxon>
    </lineage>
</organism>
<evidence type="ECO:0008006" key="3">
    <source>
        <dbReference type="Google" id="ProtNLM"/>
    </source>
</evidence>
<evidence type="ECO:0000313" key="2">
    <source>
        <dbReference type="Proteomes" id="UP000700596"/>
    </source>
</evidence>
<protein>
    <recommendedName>
        <fullName evidence="3">CYTH domain-containing protein</fullName>
    </recommendedName>
</protein>
<dbReference type="EMBL" id="JAGMWT010000001">
    <property type="protein sequence ID" value="KAH7138723.1"/>
    <property type="molecule type" value="Genomic_DNA"/>
</dbReference>
<gene>
    <name evidence="1" type="ORF">B0J11DRAFT_515190</name>
</gene>
<comment type="caution">
    <text evidence="1">The sequence shown here is derived from an EMBL/GenBank/DDBJ whole genome shotgun (WGS) entry which is preliminary data.</text>
</comment>
<dbReference type="Proteomes" id="UP000700596">
    <property type="component" value="Unassembled WGS sequence"/>
</dbReference>
<sequence>MASSLVPDYEVKLLLKPSIVLGSNNKLNDTVLSTFSMGSSVKKMVIQFLDTQEQDIFKNGWILRIRRSEGEDEFELTYKKRYATNDGLKKEDAADKGIKERIDTAIKKAQNDGFDSSTSFEAQIEWGYHTQTLSLSHSDSYPDSGFIALSLPDQGTSRKLLTSKAPGKFTTWSNGTWATEQLNASRIYGPVLAKRSKGKWDGEKLTIEIWEIKNGTDSGMEYFVEASFKVATLAVAQEKSKKLADFLQSKGWLLPEDSLKTSLIMKRY</sequence>
<keyword evidence="2" id="KW-1185">Reference proteome</keyword>
<dbReference type="Gene3D" id="2.40.320.10">
    <property type="entry name" value="Hypothetical Protein Pfu-838710-001"/>
    <property type="match status" value="1"/>
</dbReference>
<dbReference type="OrthoDB" id="4573177at2759"/>
<evidence type="ECO:0000313" key="1">
    <source>
        <dbReference type="EMBL" id="KAH7138723.1"/>
    </source>
</evidence>
<dbReference type="AlphaFoldDB" id="A0A9P9IWY5"/>
<accession>A0A9P9IWY5</accession>
<name>A0A9P9IWY5_9PLEO</name>